<reference evidence="2 3" key="1">
    <citation type="journal article" date="2004" name="Proc. Natl. Acad. Sci. U.S.A.">
        <title>The diploid genome sequence of Candida albicans.</title>
        <authorList>
            <person name="Jones T."/>
            <person name="Federspiel N.A."/>
            <person name="Chibana H."/>
            <person name="Dungan J."/>
            <person name="Kalman S."/>
            <person name="Magee B.B."/>
            <person name="Newport G."/>
            <person name="Thorstenson Y.R."/>
            <person name="Agabian N."/>
            <person name="Magee P.T."/>
            <person name="Davis R.W."/>
            <person name="Scherer S."/>
        </authorList>
    </citation>
    <scope>NUCLEOTIDE SEQUENCE [LARGE SCALE GENOMIC DNA]</scope>
    <source>
        <strain evidence="3">SC5314 / ATCC MYA-2876</strain>
    </source>
</reference>
<sequence>MSLQLLTLRKCAFRILLQSDIFPVHLFSYLLQLFASNDKSLGREATKCMALPVQYRHKWFSLAFLDCLVEQFNKTFLIMNFFCHEGAFIVQG</sequence>
<dbReference type="OrthoDB" id="10464763at2759"/>
<dbReference type="AlphaFoldDB" id="A0A1D8PCL0"/>
<reference evidence="2 3" key="3">
    <citation type="journal article" date="2013" name="Genome Biol.">
        <title>Assembly of a phased diploid Candida albicans genome facilitates allele-specific measurements and provides a simple model for repeat and indel structure.</title>
        <authorList>
            <person name="Muzzey D."/>
            <person name="Schwartz K."/>
            <person name="Weissman J.S."/>
            <person name="Sherlock G."/>
        </authorList>
    </citation>
    <scope>NUCLEOTIDE SEQUENCE [LARGE SCALE GENOMIC DNA]</scope>
    <source>
        <strain evidence="3">SC5314 / ATCC MYA-2876</strain>
    </source>
</reference>
<dbReference type="GeneID" id="30514967"/>
<dbReference type="Proteomes" id="UP000000559">
    <property type="component" value="Chromosome 1"/>
</dbReference>
<name>A0A1D8PCL0_CANAL</name>
<dbReference type="EMBL" id="CP017623">
    <property type="protein sequence ID" value="AOW25883.1"/>
    <property type="molecule type" value="Genomic_DNA"/>
</dbReference>
<dbReference type="RefSeq" id="XP_019330615.1">
    <property type="nucleotide sequence ID" value="XM_019475070.1"/>
</dbReference>
<proteinExistence type="predicted"/>
<evidence type="ECO:0000313" key="1">
    <source>
        <dbReference type="CGD" id="CAL0000184101"/>
    </source>
</evidence>
<protein>
    <submittedName>
        <fullName evidence="2">Uncharacterized protein</fullName>
    </submittedName>
</protein>
<evidence type="ECO:0000313" key="3">
    <source>
        <dbReference type="Proteomes" id="UP000000559"/>
    </source>
</evidence>
<accession>A0A1D8PCL0</accession>
<gene>
    <name evidence="2" type="ordered locus">CAALFM_C101970WA</name>
    <name evidence="1" type="ordered locus">orf19.4528.1</name>
</gene>
<dbReference type="CGD" id="CAL0000184101">
    <property type="gene designation" value="orf19.4528.1"/>
</dbReference>
<keyword evidence="3" id="KW-1185">Reference proteome</keyword>
<organism evidence="2 3">
    <name type="scientific">Candida albicans (strain SC5314 / ATCC MYA-2876)</name>
    <name type="common">Yeast</name>
    <dbReference type="NCBI Taxonomy" id="237561"/>
    <lineage>
        <taxon>Eukaryota</taxon>
        <taxon>Fungi</taxon>
        <taxon>Dikarya</taxon>
        <taxon>Ascomycota</taxon>
        <taxon>Saccharomycotina</taxon>
        <taxon>Pichiomycetes</taxon>
        <taxon>Debaryomycetaceae</taxon>
        <taxon>Candida/Lodderomyces clade</taxon>
        <taxon>Candida</taxon>
    </lineage>
</organism>
<evidence type="ECO:0000313" key="2">
    <source>
        <dbReference type="EMBL" id="AOW25883.1"/>
    </source>
</evidence>
<dbReference type="VEuPathDB" id="FungiDB:C1_01970W_A"/>
<dbReference type="KEGG" id="cal:CAALFM_C101970WA"/>
<dbReference type="InParanoid" id="A0A1D8PCL0"/>
<reference evidence="2 3" key="2">
    <citation type="journal article" date="2007" name="Genome Biol.">
        <title>Assembly of the Candida albicans genome into sixteen supercontigs aligned on the eight chromosomes.</title>
        <authorList>
            <person name="van het Hoog M."/>
            <person name="Rast T.J."/>
            <person name="Martchenko M."/>
            <person name="Grindle S."/>
            <person name="Dignard D."/>
            <person name="Hogues H."/>
            <person name="Cuomo C."/>
            <person name="Berriman M."/>
            <person name="Scherer S."/>
            <person name="Magee B.B."/>
            <person name="Whiteway M."/>
            <person name="Chibana H."/>
            <person name="Nantel A."/>
            <person name="Magee P.T."/>
        </authorList>
    </citation>
    <scope>GENOME REANNOTATION</scope>
    <source>
        <strain evidence="3">SC5314 / ATCC MYA-2876</strain>
    </source>
</reference>